<sequence length="677" mass="73906">MVRRRAAKKGPAAKGGKPRKDDASVAKWNTAADIPMEDEDEFHTSRDQILLEGEDDDDDGLGQEDEVFGLQGLSEDDDDEEDDEDEDMEGEGDDLADDVPSPNIKASKKEKGKKGKKAAAPSPSASEDESEEETWGRGKKAYYASNADEIDSEDEEAHEMEEQEARRLQGKALEVMTDADFGLEDDDAVGGENDSEDVALTVAEVSQLPKDTIALVKHLEKTDPEALALTRDWEDTAYNLAKAKQNIAKLEEEESEMLSLGMMHLYYQTLLTYASTLAFYIHLRASPKYARNAQLLQAHPIFARLLTLKQALATLDELDFAPPDSDEDELDDGEEDSLLYGSDDEDEELSDDDVSNGKPRVGRVGFAELSDLLAEAEEAGVRLPKKSIAPSKIPVPSSKKPATAPPDTDAPPKKKRKTATRAEPVFDLVEPEFVPSSSKSAASKAAATEEDPTSAHGEPSLLPHADLEDKRARKRTLRFYTSRIESKSARREGARQAALGGDDDLPYRERRKDKESREAREAQKKALGQGGADLDGVDVEGGEGGDAMDVDGGEDGEDADGYYDLVKRASRAKKAQKKAAHDAEVAERRAELEGMDVDSADGPRGLTRAIMANKGLTPRRAKSVRNPRVKKRQKFEKAQRKVASQRAVYKGGLAATGGRYEGEKSGISKVVKSVKLS</sequence>
<evidence type="ECO:0000259" key="6">
    <source>
        <dbReference type="Pfam" id="PF09368"/>
    </source>
</evidence>
<feature type="compositionally biased region" description="Acidic residues" evidence="5">
    <location>
        <begin position="52"/>
        <end position="67"/>
    </location>
</feature>
<gene>
    <name evidence="7" type="ORF">BD626DRAFT_263572</name>
</gene>
<comment type="subcellular location">
    <subcellularLocation>
        <location evidence="1">Nucleus</location>
    </subcellularLocation>
</comment>
<feature type="compositionally biased region" description="Low complexity" evidence="5">
    <location>
        <begin position="388"/>
        <end position="407"/>
    </location>
</feature>
<evidence type="ECO:0000256" key="1">
    <source>
        <dbReference type="ARBA" id="ARBA00004123"/>
    </source>
</evidence>
<feature type="region of interest" description="Disordered" evidence="5">
    <location>
        <begin position="1"/>
        <end position="163"/>
    </location>
</feature>
<feature type="region of interest" description="Disordered" evidence="5">
    <location>
        <begin position="319"/>
        <end position="361"/>
    </location>
</feature>
<reference evidence="7 8" key="1">
    <citation type="journal article" date="2019" name="New Phytol.">
        <title>Comparative genomics reveals unique wood-decay strategies and fruiting body development in the Schizophyllaceae.</title>
        <authorList>
            <person name="Almasi E."/>
            <person name="Sahu N."/>
            <person name="Krizsan K."/>
            <person name="Balint B."/>
            <person name="Kovacs G.M."/>
            <person name="Kiss B."/>
            <person name="Cseklye J."/>
            <person name="Drula E."/>
            <person name="Henrissat B."/>
            <person name="Nagy I."/>
            <person name="Chovatia M."/>
            <person name="Adam C."/>
            <person name="LaButti K."/>
            <person name="Lipzen A."/>
            <person name="Riley R."/>
            <person name="Grigoriev I.V."/>
            <person name="Nagy L.G."/>
        </authorList>
    </citation>
    <scope>NUCLEOTIDE SEQUENCE [LARGE SCALE GENOMIC DNA]</scope>
    <source>
        <strain evidence="7 8">NL-1724</strain>
    </source>
</reference>
<feature type="compositionally biased region" description="Basic and acidic residues" evidence="5">
    <location>
        <begin position="505"/>
        <end position="524"/>
    </location>
</feature>
<feature type="region of interest" description="Disordered" evidence="5">
    <location>
        <begin position="388"/>
        <end position="562"/>
    </location>
</feature>
<dbReference type="OrthoDB" id="1924577at2759"/>
<evidence type="ECO:0000256" key="2">
    <source>
        <dbReference type="ARBA" id="ARBA00010979"/>
    </source>
</evidence>
<dbReference type="GO" id="GO:0000462">
    <property type="term" value="P:maturation of SSU-rRNA from tricistronic rRNA transcript (SSU-rRNA, 5.8S rRNA, LSU-rRNA)"/>
    <property type="evidence" value="ECO:0007669"/>
    <property type="project" value="TreeGrafter"/>
</dbReference>
<dbReference type="EMBL" id="VDMD01000008">
    <property type="protein sequence ID" value="TRM63969.1"/>
    <property type="molecule type" value="Genomic_DNA"/>
</dbReference>
<organism evidence="7 8">
    <name type="scientific">Schizophyllum amplum</name>
    <dbReference type="NCBI Taxonomy" id="97359"/>
    <lineage>
        <taxon>Eukaryota</taxon>
        <taxon>Fungi</taxon>
        <taxon>Dikarya</taxon>
        <taxon>Basidiomycota</taxon>
        <taxon>Agaricomycotina</taxon>
        <taxon>Agaricomycetes</taxon>
        <taxon>Agaricomycetidae</taxon>
        <taxon>Agaricales</taxon>
        <taxon>Schizophyllaceae</taxon>
        <taxon>Schizophyllum</taxon>
    </lineage>
</organism>
<evidence type="ECO:0000313" key="7">
    <source>
        <dbReference type="EMBL" id="TRM63969.1"/>
    </source>
</evidence>
<feature type="compositionally biased region" description="Basic and acidic residues" evidence="5">
    <location>
        <begin position="484"/>
        <end position="494"/>
    </location>
</feature>
<feature type="coiled-coil region" evidence="4">
    <location>
        <begin position="233"/>
        <end position="260"/>
    </location>
</feature>
<feature type="compositionally biased region" description="Acidic residues" evidence="5">
    <location>
        <begin position="148"/>
        <end position="162"/>
    </location>
</feature>
<keyword evidence="3" id="KW-0539">Nucleus</keyword>
<feature type="compositionally biased region" description="Acidic residues" evidence="5">
    <location>
        <begin position="74"/>
        <end position="97"/>
    </location>
</feature>
<evidence type="ECO:0000256" key="5">
    <source>
        <dbReference type="SAM" id="MobiDB-lite"/>
    </source>
</evidence>
<evidence type="ECO:0000256" key="4">
    <source>
        <dbReference type="SAM" id="Coils"/>
    </source>
</evidence>
<comment type="similarity">
    <text evidence="2">Belongs to the SAS10 family.</text>
</comment>
<dbReference type="Proteomes" id="UP000320762">
    <property type="component" value="Unassembled WGS sequence"/>
</dbReference>
<dbReference type="GO" id="GO:0032040">
    <property type="term" value="C:small-subunit processome"/>
    <property type="evidence" value="ECO:0007669"/>
    <property type="project" value="TreeGrafter"/>
</dbReference>
<feature type="compositionally biased region" description="Acidic residues" evidence="5">
    <location>
        <begin position="319"/>
        <end position="354"/>
    </location>
</feature>
<feature type="compositionally biased region" description="Low complexity" evidence="5">
    <location>
        <begin position="436"/>
        <end position="446"/>
    </location>
</feature>
<keyword evidence="4" id="KW-0175">Coiled coil</keyword>
<feature type="compositionally biased region" description="Basic residues" evidence="5">
    <location>
        <begin position="617"/>
        <end position="634"/>
    </location>
</feature>
<evidence type="ECO:0000256" key="3">
    <source>
        <dbReference type="ARBA" id="ARBA00023242"/>
    </source>
</evidence>
<feature type="compositionally biased region" description="Acidic residues" evidence="5">
    <location>
        <begin position="535"/>
        <end position="561"/>
    </location>
</feature>
<feature type="region of interest" description="Disordered" evidence="5">
    <location>
        <begin position="613"/>
        <end position="642"/>
    </location>
</feature>
<proteinExistence type="inferred from homology"/>
<feature type="domain" description="Sas10 C-terminal" evidence="6">
    <location>
        <begin position="601"/>
        <end position="676"/>
    </location>
</feature>
<dbReference type="AlphaFoldDB" id="A0A550CGP5"/>
<dbReference type="PANTHER" id="PTHR13237:SF8">
    <property type="entry name" value="SOMETHING ABOUT SILENCING PROTEIN 10"/>
    <property type="match status" value="1"/>
</dbReference>
<comment type="caution">
    <text evidence="7">The sequence shown here is derived from an EMBL/GenBank/DDBJ whole genome shotgun (WGS) entry which is preliminary data.</text>
</comment>
<dbReference type="Pfam" id="PF09368">
    <property type="entry name" value="Sas10"/>
    <property type="match status" value="1"/>
</dbReference>
<keyword evidence="8" id="KW-1185">Reference proteome</keyword>
<evidence type="ECO:0000313" key="8">
    <source>
        <dbReference type="Proteomes" id="UP000320762"/>
    </source>
</evidence>
<protein>
    <submittedName>
        <fullName evidence="7">Sas10 C-terminal domain-containing protein</fullName>
    </submittedName>
</protein>
<dbReference type="STRING" id="97359.A0A550CGP5"/>
<dbReference type="PANTHER" id="PTHR13237">
    <property type="entry name" value="SOMETHING ABOUT SILENCING PROTEIN 10-RELATED"/>
    <property type="match status" value="1"/>
</dbReference>
<name>A0A550CGP5_9AGAR</name>
<feature type="compositionally biased region" description="Basic residues" evidence="5">
    <location>
        <begin position="106"/>
        <end position="117"/>
    </location>
</feature>
<accession>A0A550CGP5</accession>
<dbReference type="InterPro" id="IPR018972">
    <property type="entry name" value="Sas10_C_dom"/>
</dbReference>